<accession>A0A916RD72</accession>
<organism evidence="4 5">
    <name type="scientific">Edaphobacter acidisoli</name>
    <dbReference type="NCBI Taxonomy" id="2040573"/>
    <lineage>
        <taxon>Bacteria</taxon>
        <taxon>Pseudomonadati</taxon>
        <taxon>Acidobacteriota</taxon>
        <taxon>Terriglobia</taxon>
        <taxon>Terriglobales</taxon>
        <taxon>Acidobacteriaceae</taxon>
        <taxon>Edaphobacter</taxon>
    </lineage>
</organism>
<sequence>MANFTLGVILGNRDFFPDVLIQEARRDLEKLFSELSITPIWLTPVETRFGSVETWADATRCGELFAQHRSSIDGILVSLPNFGDEKGVADSIRLSELRVPILVQASPDDLDQFGLERRRDAFCGKISVCNNLRQYGFHYSLTRDHTVAISDPRFREDLTQFMSVCRVARGLRRVRVGAIGARPNAFNTTRFSEKLFEASGISVNTMDLSEVFGAAAKINDSDLRVKEHIEQIRAYADSSAAPAESMLRIAKLAIVIDDWMRSLGLAATAIQCWSSLQKNYGVNVCTVMSMMSEQMLPSACEVDIAGVVSMYALQLASTRPSALVDWNNNYGKDPDKCVFFHCGNWARDFLPDIRIGTAPILGTVLGEENTVGALSGRTPAGPVTFGRISTDDLTGRIRAYVGEGMFTDDPLDTFGTKAVVHVERLPKLMQYICRNGFEHHAAMNGSHCAAAVAEALGNYLGWEIYHHASETES</sequence>
<comment type="caution">
    <text evidence="4">The sequence shown here is derived from an EMBL/GenBank/DDBJ whole genome shotgun (WGS) entry which is preliminary data.</text>
</comment>
<dbReference type="InterPro" id="IPR009015">
    <property type="entry name" value="Fucose_isomerase_N/cen_sf"/>
</dbReference>
<dbReference type="SUPFAM" id="SSF53743">
    <property type="entry name" value="FucI/AraA N-terminal and middle domains"/>
    <property type="match status" value="1"/>
</dbReference>
<dbReference type="GO" id="GO:0006004">
    <property type="term" value="P:fucose metabolic process"/>
    <property type="evidence" value="ECO:0007669"/>
    <property type="project" value="InterPro"/>
</dbReference>
<evidence type="ECO:0000256" key="2">
    <source>
        <dbReference type="ARBA" id="ARBA00023277"/>
    </source>
</evidence>
<dbReference type="AlphaFoldDB" id="A0A916RD72"/>
<keyword evidence="5" id="KW-1185">Reference proteome</keyword>
<keyword evidence="1 4" id="KW-0413">Isomerase</keyword>
<dbReference type="Pfam" id="PF02952">
    <property type="entry name" value="Fucose_iso_C"/>
    <property type="match status" value="1"/>
</dbReference>
<evidence type="ECO:0000313" key="4">
    <source>
        <dbReference type="EMBL" id="GGA53465.1"/>
    </source>
</evidence>
<evidence type="ECO:0000259" key="3">
    <source>
        <dbReference type="Pfam" id="PF02952"/>
    </source>
</evidence>
<dbReference type="Proteomes" id="UP000648801">
    <property type="component" value="Unassembled WGS sequence"/>
</dbReference>
<dbReference type="CDD" id="cd00578">
    <property type="entry name" value="L-fuc_L-ara-isomerases"/>
    <property type="match status" value="1"/>
</dbReference>
<dbReference type="GO" id="GO:0005737">
    <property type="term" value="C:cytoplasm"/>
    <property type="evidence" value="ECO:0007669"/>
    <property type="project" value="InterPro"/>
</dbReference>
<dbReference type="InterPro" id="IPR015888">
    <property type="entry name" value="Fuc_isomerase_C"/>
</dbReference>
<feature type="domain" description="L-fucose isomerase C-terminal" evidence="3">
    <location>
        <begin position="340"/>
        <end position="466"/>
    </location>
</feature>
<protein>
    <submittedName>
        <fullName evidence="4">Fucose isomerase</fullName>
    </submittedName>
</protein>
<dbReference type="PANTHER" id="PTHR36120:SF1">
    <property type="entry name" value="L-FUCOSE ISOMERASE C-TERMINAL DOMAIN-CONTAINING PROTEIN"/>
    <property type="match status" value="1"/>
</dbReference>
<dbReference type="GO" id="GO:0008736">
    <property type="term" value="F:L-fucose isomerase activity"/>
    <property type="evidence" value="ECO:0007669"/>
    <property type="project" value="InterPro"/>
</dbReference>
<reference evidence="4" key="2">
    <citation type="submission" date="2020-09" db="EMBL/GenBank/DDBJ databases">
        <authorList>
            <person name="Sun Q."/>
            <person name="Zhou Y."/>
        </authorList>
    </citation>
    <scope>NUCLEOTIDE SEQUENCE</scope>
    <source>
        <strain evidence="4">CGMCC 1.15447</strain>
    </source>
</reference>
<evidence type="ECO:0000256" key="1">
    <source>
        <dbReference type="ARBA" id="ARBA00023235"/>
    </source>
</evidence>
<evidence type="ECO:0000313" key="5">
    <source>
        <dbReference type="Proteomes" id="UP000648801"/>
    </source>
</evidence>
<dbReference type="PANTHER" id="PTHR36120">
    <property type="entry name" value="FUCOSE ISOMERASE"/>
    <property type="match status" value="1"/>
</dbReference>
<name>A0A916RD72_9BACT</name>
<dbReference type="EMBL" id="BMJB01000001">
    <property type="protein sequence ID" value="GGA53465.1"/>
    <property type="molecule type" value="Genomic_DNA"/>
</dbReference>
<proteinExistence type="predicted"/>
<gene>
    <name evidence="4" type="ORF">GCM10011507_00680</name>
</gene>
<dbReference type="RefSeq" id="WP_188757402.1">
    <property type="nucleotide sequence ID" value="NZ_BMJB01000001.1"/>
</dbReference>
<reference evidence="4" key="1">
    <citation type="journal article" date="2014" name="Int. J. Syst. Evol. Microbiol.">
        <title>Complete genome sequence of Corynebacterium casei LMG S-19264T (=DSM 44701T), isolated from a smear-ripened cheese.</title>
        <authorList>
            <consortium name="US DOE Joint Genome Institute (JGI-PGF)"/>
            <person name="Walter F."/>
            <person name="Albersmeier A."/>
            <person name="Kalinowski J."/>
            <person name="Ruckert C."/>
        </authorList>
    </citation>
    <scope>NUCLEOTIDE SEQUENCE</scope>
    <source>
        <strain evidence="4">CGMCC 1.15447</strain>
    </source>
</reference>
<keyword evidence="2" id="KW-0119">Carbohydrate metabolism</keyword>